<feature type="chain" id="PRO_5012862625" evidence="2">
    <location>
        <begin position="25"/>
        <end position="180"/>
    </location>
</feature>
<reference evidence="4" key="1">
    <citation type="submission" date="2017-01" db="EMBL/GenBank/DDBJ databases">
        <authorList>
            <person name="Varghese N."/>
            <person name="Submissions S."/>
        </authorList>
    </citation>
    <scope>NUCLEOTIDE SEQUENCE [LARGE SCALE GENOMIC DNA]</scope>
    <source>
        <strain evidence="4">DSM 24913</strain>
    </source>
</reference>
<feature type="region of interest" description="Disordered" evidence="1">
    <location>
        <begin position="160"/>
        <end position="180"/>
    </location>
</feature>
<keyword evidence="2" id="KW-0732">Signal</keyword>
<accession>A0A1N7P5B1</accession>
<evidence type="ECO:0000313" key="4">
    <source>
        <dbReference type="Proteomes" id="UP000185639"/>
    </source>
</evidence>
<sequence>MQFKKGWHLVSLVLVLAMMSGCQSARKALNLNTSAVIEFTAGTQINPDADDRPSPVVIHVFKLADDRQFSREDFLSLYEGAPARLGKDLIDTIVLKELTPGEQRIETIELATEVKYLGLMAEFIQYRDAEALLVIPVLEHNENVVQVGIEGNQIAVVEKEEDNSAATPHKKLRSDRSSQL</sequence>
<dbReference type="InterPro" id="IPR038706">
    <property type="entry name" value="Type_VI_SciN-like_sf"/>
</dbReference>
<evidence type="ECO:0000313" key="3">
    <source>
        <dbReference type="EMBL" id="SIT05619.1"/>
    </source>
</evidence>
<dbReference type="PANTHER" id="PTHR37625:SF4">
    <property type="entry name" value="OUTER MEMBRANE LIPOPROTEIN"/>
    <property type="match status" value="1"/>
</dbReference>
<dbReference type="EMBL" id="FTOH01000008">
    <property type="protein sequence ID" value="SIT05619.1"/>
    <property type="molecule type" value="Genomic_DNA"/>
</dbReference>
<gene>
    <name evidence="3" type="ORF">SAMN05421686_108148</name>
</gene>
<organism evidence="3 4">
    <name type="scientific">Thalassolituus maritimus</name>
    <dbReference type="NCBI Taxonomy" id="484498"/>
    <lineage>
        <taxon>Bacteria</taxon>
        <taxon>Pseudomonadati</taxon>
        <taxon>Pseudomonadota</taxon>
        <taxon>Gammaproteobacteria</taxon>
        <taxon>Oceanospirillales</taxon>
        <taxon>Oceanospirillaceae</taxon>
        <taxon>Thalassolituus</taxon>
    </lineage>
</organism>
<dbReference type="PANTHER" id="PTHR37625">
    <property type="entry name" value="OUTER MEMBRANE LIPOPROTEIN-RELATED"/>
    <property type="match status" value="1"/>
</dbReference>
<feature type="signal peptide" evidence="2">
    <location>
        <begin position="1"/>
        <end position="24"/>
    </location>
</feature>
<protein>
    <submittedName>
        <fullName evidence="3">Type VI secretion system protein VasD</fullName>
    </submittedName>
</protein>
<dbReference type="InterPro" id="IPR017734">
    <property type="entry name" value="T6SS_SciN"/>
</dbReference>
<dbReference type="Pfam" id="PF12790">
    <property type="entry name" value="T6SS-SciN"/>
    <property type="match status" value="1"/>
</dbReference>
<name>A0A1N7P5B1_9GAMM</name>
<dbReference type="STRING" id="484498.SAMN05421686_108148"/>
<evidence type="ECO:0000256" key="2">
    <source>
        <dbReference type="SAM" id="SignalP"/>
    </source>
</evidence>
<dbReference type="RefSeq" id="WP_076516939.1">
    <property type="nucleotide sequence ID" value="NZ_FTOH01000008.1"/>
</dbReference>
<evidence type="ECO:0000256" key="1">
    <source>
        <dbReference type="SAM" id="MobiDB-lite"/>
    </source>
</evidence>
<dbReference type="AlphaFoldDB" id="A0A1N7P5B1"/>
<dbReference type="Proteomes" id="UP000185639">
    <property type="component" value="Unassembled WGS sequence"/>
</dbReference>
<proteinExistence type="predicted"/>
<dbReference type="Gene3D" id="2.60.40.4150">
    <property type="entry name" value="Type VI secretion system, lipoprotein SciN"/>
    <property type="match status" value="1"/>
</dbReference>
<dbReference type="OrthoDB" id="5471061at2"/>
<keyword evidence="4" id="KW-1185">Reference proteome</keyword>
<dbReference type="NCBIfam" id="TIGR03352">
    <property type="entry name" value="VI_chp_3"/>
    <property type="match status" value="1"/>
</dbReference>
<dbReference type="PROSITE" id="PS51257">
    <property type="entry name" value="PROKAR_LIPOPROTEIN"/>
    <property type="match status" value="1"/>
</dbReference>